<gene>
    <name evidence="1" type="ORF">C7M71_014950</name>
</gene>
<evidence type="ECO:0000313" key="1">
    <source>
        <dbReference type="EMBL" id="AXI78535.1"/>
    </source>
</evidence>
<dbReference type="KEGG" id="stri:C7M71_014950"/>
<dbReference type="EMBL" id="CP031264">
    <property type="protein sequence ID" value="AXI78535.1"/>
    <property type="molecule type" value="Genomic_DNA"/>
</dbReference>
<accession>A0A345SXT0</accession>
<dbReference type="RefSeq" id="WP_111488682.1">
    <property type="nucleotide sequence ID" value="NZ_CP031264.1"/>
</dbReference>
<dbReference type="Proteomes" id="UP000249340">
    <property type="component" value="Chromosome"/>
</dbReference>
<protein>
    <recommendedName>
        <fullName evidence="3">DNA phosphorothioation-associated protein 4</fullName>
    </recommendedName>
</protein>
<sequence>MTTALADVRVRRPQQHEALMIELQNDAGFATFRDILLFAASVGFRYGRRAPFTAVSGDPIRYETLTAPAFSEALINMIAANVVAGDPEIMDGARIEERIKIFEDHANGGLEYIQEQLNVRHQPAALVVIDLVAETLSESGGAKPVSVDELLNGITWG</sequence>
<proteinExistence type="predicted"/>
<organism evidence="1 2">
    <name type="scientific">Peterkaempfera bronchialis</name>
    <dbReference type="NCBI Taxonomy" id="2126346"/>
    <lineage>
        <taxon>Bacteria</taxon>
        <taxon>Bacillati</taxon>
        <taxon>Actinomycetota</taxon>
        <taxon>Actinomycetes</taxon>
        <taxon>Kitasatosporales</taxon>
        <taxon>Streptomycetaceae</taxon>
        <taxon>Peterkaempfera</taxon>
    </lineage>
</organism>
<dbReference type="AlphaFoldDB" id="A0A345SXT0"/>
<reference evidence="2" key="1">
    <citation type="submission" date="2018-07" db="EMBL/GenBank/DDBJ databases">
        <title>Streptacidiphilus bronchialis DSM 106435 chromosome.</title>
        <authorList>
            <person name="Batra D."/>
            <person name="Gulvik C.A."/>
        </authorList>
    </citation>
    <scope>NUCLEOTIDE SEQUENCE [LARGE SCALE GENOMIC DNA]</scope>
    <source>
        <strain evidence="2">DSM 106435</strain>
    </source>
</reference>
<dbReference type="OrthoDB" id="3687123at2"/>
<keyword evidence="2" id="KW-1185">Reference proteome</keyword>
<name>A0A345SXT0_9ACTN</name>
<evidence type="ECO:0008006" key="3">
    <source>
        <dbReference type="Google" id="ProtNLM"/>
    </source>
</evidence>
<evidence type="ECO:0000313" key="2">
    <source>
        <dbReference type="Proteomes" id="UP000249340"/>
    </source>
</evidence>